<gene>
    <name evidence="1" type="ORF">SAMN05216363_2132</name>
</gene>
<sequence length="170" mass="19081">MSEYIRIYVADLAAYNAGHLHGVWIDATLGLDDIQAQVSAMLAASPVESAEEYAILDFEGFDGYRLGEYEGLESAHEVACFIEDYPEFGGALLAHINDLEQARKAAEEDYCGCYSSLSDYAQELTEETTSIPQHLAMYIDYRAMARDMEYSGDVFTLEAGFEQVHVFWNR</sequence>
<reference evidence="2" key="1">
    <citation type="submission" date="2016-10" db="EMBL/GenBank/DDBJ databases">
        <authorList>
            <person name="Varghese N."/>
            <person name="Submissions S."/>
        </authorList>
    </citation>
    <scope>NUCLEOTIDE SEQUENCE [LARGE SCALE GENOMIC DNA]</scope>
    <source>
        <strain evidence="2">KCTC 32246</strain>
    </source>
</reference>
<dbReference type="RefSeq" id="WP_014596876.1">
    <property type="nucleotide sequence ID" value="NZ_LT629797.1"/>
</dbReference>
<name>A0A1H2LSA4_9PSED</name>
<dbReference type="AlphaFoldDB" id="A0A1H2LSA4"/>
<dbReference type="EMBL" id="LT629797">
    <property type="protein sequence ID" value="SDU83893.1"/>
    <property type="molecule type" value="Genomic_DNA"/>
</dbReference>
<dbReference type="Proteomes" id="UP000198675">
    <property type="component" value="Chromosome I"/>
</dbReference>
<dbReference type="Gene3D" id="3.10.20.480">
    <property type="entry name" value="Antirestriction protein ArdA, domain 1"/>
    <property type="match status" value="1"/>
</dbReference>
<evidence type="ECO:0000313" key="1">
    <source>
        <dbReference type="EMBL" id="SDU83893.1"/>
    </source>
</evidence>
<organism evidence="1 2">
    <name type="scientific">Pseudomonas sihuiensis</name>
    <dbReference type="NCBI Taxonomy" id="1274359"/>
    <lineage>
        <taxon>Bacteria</taxon>
        <taxon>Pseudomonadati</taxon>
        <taxon>Pseudomonadota</taxon>
        <taxon>Gammaproteobacteria</taxon>
        <taxon>Pseudomonadales</taxon>
        <taxon>Pseudomonadaceae</taxon>
        <taxon>Pseudomonas</taxon>
    </lineage>
</organism>
<dbReference type="Pfam" id="PF07275">
    <property type="entry name" value="ArdA"/>
    <property type="match status" value="1"/>
</dbReference>
<protein>
    <submittedName>
        <fullName evidence="1">Antirestriction protein</fullName>
    </submittedName>
</protein>
<accession>A0A1H2LSA4</accession>
<dbReference type="InterPro" id="IPR041893">
    <property type="entry name" value="ArdA_dom3"/>
</dbReference>
<proteinExistence type="predicted"/>
<dbReference type="InterPro" id="IPR041895">
    <property type="entry name" value="ArdA_dom1"/>
</dbReference>
<dbReference type="InterPro" id="IPR009899">
    <property type="entry name" value="ArdA"/>
</dbReference>
<evidence type="ECO:0000313" key="2">
    <source>
        <dbReference type="Proteomes" id="UP000198675"/>
    </source>
</evidence>
<keyword evidence="2" id="KW-1185">Reference proteome</keyword>
<dbReference type="Gene3D" id="1.10.10.1190">
    <property type="entry name" value="Antirestriction protein ArdA, domain 3"/>
    <property type="match status" value="1"/>
</dbReference>